<keyword evidence="4" id="KW-1185">Reference proteome</keyword>
<dbReference type="AlphaFoldDB" id="A0A7J8L740"/>
<feature type="signal peptide" evidence="2">
    <location>
        <begin position="1"/>
        <end position="25"/>
    </location>
</feature>
<organism evidence="3 4">
    <name type="scientific">Gossypium lobatum</name>
    <dbReference type="NCBI Taxonomy" id="34289"/>
    <lineage>
        <taxon>Eukaryota</taxon>
        <taxon>Viridiplantae</taxon>
        <taxon>Streptophyta</taxon>
        <taxon>Embryophyta</taxon>
        <taxon>Tracheophyta</taxon>
        <taxon>Spermatophyta</taxon>
        <taxon>Magnoliopsida</taxon>
        <taxon>eudicotyledons</taxon>
        <taxon>Gunneridae</taxon>
        <taxon>Pentapetalae</taxon>
        <taxon>rosids</taxon>
        <taxon>malvids</taxon>
        <taxon>Malvales</taxon>
        <taxon>Malvaceae</taxon>
        <taxon>Malvoideae</taxon>
        <taxon>Gossypium</taxon>
    </lineage>
</organism>
<reference evidence="3 4" key="1">
    <citation type="journal article" date="2019" name="Genome Biol. Evol.">
        <title>Insights into the evolution of the New World diploid cottons (Gossypium, subgenus Houzingenia) based on genome sequencing.</title>
        <authorList>
            <person name="Grover C.E."/>
            <person name="Arick M.A. 2nd"/>
            <person name="Thrash A."/>
            <person name="Conover J.L."/>
            <person name="Sanders W.S."/>
            <person name="Peterson D.G."/>
            <person name="Frelichowski J.E."/>
            <person name="Scheffler J.A."/>
            <person name="Scheffler B.E."/>
            <person name="Wendel J.F."/>
        </authorList>
    </citation>
    <scope>NUCLEOTIDE SEQUENCE [LARGE SCALE GENOMIC DNA]</scope>
    <source>
        <strain evidence="3">157</strain>
        <tissue evidence="3">Leaf</tissue>
    </source>
</reference>
<feature type="chain" id="PRO_5029900350" description="Glucan endo-1,3-beta-D-glucosidase" evidence="2">
    <location>
        <begin position="26"/>
        <end position="119"/>
    </location>
</feature>
<dbReference type="EMBL" id="JABEZX010000001">
    <property type="protein sequence ID" value="MBA0548275.1"/>
    <property type="molecule type" value="Genomic_DNA"/>
</dbReference>
<evidence type="ECO:0000313" key="3">
    <source>
        <dbReference type="EMBL" id="MBA0548275.1"/>
    </source>
</evidence>
<keyword evidence="2" id="KW-0732">Signal</keyword>
<evidence type="ECO:0008006" key="5">
    <source>
        <dbReference type="Google" id="ProtNLM"/>
    </source>
</evidence>
<comment type="caution">
    <text evidence="3">The sequence shown here is derived from an EMBL/GenBank/DDBJ whole genome shotgun (WGS) entry which is preliminary data.</text>
</comment>
<evidence type="ECO:0000256" key="2">
    <source>
        <dbReference type="SAM" id="SignalP"/>
    </source>
</evidence>
<feature type="region of interest" description="Disordered" evidence="1">
    <location>
        <begin position="91"/>
        <end position="119"/>
    </location>
</feature>
<proteinExistence type="predicted"/>
<protein>
    <recommendedName>
        <fullName evidence="5">Glucan endo-1,3-beta-D-glucosidase</fullName>
    </recommendedName>
</protein>
<accession>A0A7J8L740</accession>
<dbReference type="Proteomes" id="UP000593572">
    <property type="component" value="Unassembled WGS sequence"/>
</dbReference>
<feature type="compositionally biased region" description="Basic and acidic residues" evidence="1">
    <location>
        <begin position="110"/>
        <end position="119"/>
    </location>
</feature>
<gene>
    <name evidence="3" type="ORF">Golob_019383</name>
</gene>
<name>A0A7J8L740_9ROSI</name>
<evidence type="ECO:0000256" key="1">
    <source>
        <dbReference type="SAM" id="MobiDB-lite"/>
    </source>
</evidence>
<evidence type="ECO:0000313" key="4">
    <source>
        <dbReference type="Proteomes" id="UP000593572"/>
    </source>
</evidence>
<sequence>MGKGLSLQILLTYFMILLNTIPSEPKSVLEVKRYFHSLGNVTVIANHAEFKFLHSSNVQRMLAGVVDPFVTINALIASEVAFPNCGRGKPYHKCLPNGNPPRPPDTCGSYKRDNPCPLK</sequence>